<evidence type="ECO:0000256" key="11">
    <source>
        <dbReference type="ARBA" id="ARBA00029766"/>
    </source>
</evidence>
<keyword evidence="9" id="KW-0289">Folate biosynthesis</keyword>
<keyword evidence="7 14" id="KW-0418">Kinase</keyword>
<comment type="function">
    <text evidence="10">Catalyzes the transfer of pyrophosphate from adenosine triphosphate (ATP) to 6-hydroxymethyl-7,8-dihydropterin, an enzymatic step in folate biosynthesis pathway.</text>
</comment>
<dbReference type="GO" id="GO:0016301">
    <property type="term" value="F:kinase activity"/>
    <property type="evidence" value="ECO:0007669"/>
    <property type="project" value="UniProtKB-KW"/>
</dbReference>
<reference evidence="14 15" key="1">
    <citation type="submission" date="2016-11" db="EMBL/GenBank/DDBJ databases">
        <authorList>
            <person name="Jaros S."/>
            <person name="Januszkiewicz K."/>
            <person name="Wedrychowicz H."/>
        </authorList>
    </citation>
    <scope>NUCLEOTIDE SEQUENCE [LARGE SCALE GENOMIC DNA]</scope>
    <source>
        <strain evidence="14 15">DSM 26991</strain>
    </source>
</reference>
<dbReference type="PANTHER" id="PTHR43071:SF1">
    <property type="entry name" value="2-AMINO-4-HYDROXY-6-HYDROXYMETHYLDIHYDROPTERIDINE PYROPHOSPHOKINASE"/>
    <property type="match status" value="1"/>
</dbReference>
<evidence type="ECO:0000259" key="13">
    <source>
        <dbReference type="Pfam" id="PF01288"/>
    </source>
</evidence>
<evidence type="ECO:0000256" key="4">
    <source>
        <dbReference type="ARBA" id="ARBA00016218"/>
    </source>
</evidence>
<evidence type="ECO:0000256" key="2">
    <source>
        <dbReference type="ARBA" id="ARBA00005810"/>
    </source>
</evidence>
<protein>
    <recommendedName>
        <fullName evidence="4">2-amino-4-hydroxy-6-hydroxymethyldihydropteridine pyrophosphokinase</fullName>
        <ecNumber evidence="3">2.7.6.3</ecNumber>
    </recommendedName>
    <alternativeName>
        <fullName evidence="11">6-hydroxymethyl-7,8-dihydropterin pyrophosphokinase</fullName>
    </alternativeName>
    <alternativeName>
        <fullName evidence="12">7,8-dihydro-6-hydroxymethylpterin-pyrophosphokinase</fullName>
    </alternativeName>
</protein>
<keyword evidence="5" id="KW-0808">Transferase</keyword>
<dbReference type="STRING" id="1297750.SAMN05444405_10596"/>
<dbReference type="GO" id="GO:0046656">
    <property type="term" value="P:folic acid biosynthetic process"/>
    <property type="evidence" value="ECO:0007669"/>
    <property type="project" value="UniProtKB-KW"/>
</dbReference>
<proteinExistence type="inferred from homology"/>
<dbReference type="NCBIfam" id="TIGR01498">
    <property type="entry name" value="folK"/>
    <property type="match status" value="1"/>
</dbReference>
<evidence type="ECO:0000256" key="10">
    <source>
        <dbReference type="ARBA" id="ARBA00029409"/>
    </source>
</evidence>
<dbReference type="UniPathway" id="UPA00077">
    <property type="reaction ID" value="UER00155"/>
</dbReference>
<evidence type="ECO:0000313" key="14">
    <source>
        <dbReference type="EMBL" id="SHF09852.1"/>
    </source>
</evidence>
<dbReference type="InterPro" id="IPR035907">
    <property type="entry name" value="Hppk_sf"/>
</dbReference>
<dbReference type="GO" id="GO:0005524">
    <property type="term" value="F:ATP binding"/>
    <property type="evidence" value="ECO:0007669"/>
    <property type="project" value="UniProtKB-KW"/>
</dbReference>
<dbReference type="RefSeq" id="WP_073400256.1">
    <property type="nucleotide sequence ID" value="NZ_FQTV01000005.1"/>
</dbReference>
<evidence type="ECO:0000256" key="5">
    <source>
        <dbReference type="ARBA" id="ARBA00022679"/>
    </source>
</evidence>
<evidence type="ECO:0000256" key="9">
    <source>
        <dbReference type="ARBA" id="ARBA00022909"/>
    </source>
</evidence>
<evidence type="ECO:0000313" key="15">
    <source>
        <dbReference type="Proteomes" id="UP000184509"/>
    </source>
</evidence>
<evidence type="ECO:0000256" key="3">
    <source>
        <dbReference type="ARBA" id="ARBA00013253"/>
    </source>
</evidence>
<dbReference type="GO" id="GO:0046654">
    <property type="term" value="P:tetrahydrofolate biosynthetic process"/>
    <property type="evidence" value="ECO:0007669"/>
    <property type="project" value="UniProtKB-UniPathway"/>
</dbReference>
<gene>
    <name evidence="14" type="ORF">SAMN05444405_10596</name>
</gene>
<dbReference type="GO" id="GO:0003848">
    <property type="term" value="F:2-amino-4-hydroxy-6-hydroxymethyldihydropteridine diphosphokinase activity"/>
    <property type="evidence" value="ECO:0007669"/>
    <property type="project" value="UniProtKB-EC"/>
</dbReference>
<accession>A0A1M4YWH3</accession>
<keyword evidence="6" id="KW-0547">Nucleotide-binding</keyword>
<feature type="domain" description="7,8-dihydro-6-hydroxymethylpterin-pyrophosphokinase" evidence="13">
    <location>
        <begin position="5"/>
        <end position="135"/>
    </location>
</feature>
<sequence length="155" mass="17437">MALVYFGLGTNLGDKEKNLCLAIDKIRERIGRITSQSAFYASEPWGFESTNSFLNAVVCAETSISPLQLMEETQEIEKEIGRNKKSVNGTYSDRVIDIDILLYDDLILSTESLTIPHPLMTERLFVMKPLWEIAPELVIPGTGKTVQSFYDELSL</sequence>
<dbReference type="SUPFAM" id="SSF55083">
    <property type="entry name" value="6-hydroxymethyl-7,8-dihydropterin pyrophosphokinase, HPPK"/>
    <property type="match status" value="1"/>
</dbReference>
<dbReference type="Gene3D" id="3.30.70.560">
    <property type="entry name" value="7,8-Dihydro-6-hydroxymethylpterin-pyrophosphokinase HPPK"/>
    <property type="match status" value="1"/>
</dbReference>
<evidence type="ECO:0000256" key="7">
    <source>
        <dbReference type="ARBA" id="ARBA00022777"/>
    </source>
</evidence>
<keyword evidence="15" id="KW-1185">Reference proteome</keyword>
<dbReference type="InterPro" id="IPR000550">
    <property type="entry name" value="Hppk"/>
</dbReference>
<dbReference type="OrthoDB" id="9808041at2"/>
<comment type="similarity">
    <text evidence="2">Belongs to the HPPK family.</text>
</comment>
<dbReference type="AlphaFoldDB" id="A0A1M4YWH3"/>
<evidence type="ECO:0000256" key="8">
    <source>
        <dbReference type="ARBA" id="ARBA00022840"/>
    </source>
</evidence>
<dbReference type="Proteomes" id="UP000184509">
    <property type="component" value="Unassembled WGS sequence"/>
</dbReference>
<organism evidence="14 15">
    <name type="scientific">Bacteroides luti</name>
    <dbReference type="NCBI Taxonomy" id="1297750"/>
    <lineage>
        <taxon>Bacteria</taxon>
        <taxon>Pseudomonadati</taxon>
        <taxon>Bacteroidota</taxon>
        <taxon>Bacteroidia</taxon>
        <taxon>Bacteroidales</taxon>
        <taxon>Bacteroidaceae</taxon>
        <taxon>Bacteroides</taxon>
    </lineage>
</organism>
<keyword evidence="8" id="KW-0067">ATP-binding</keyword>
<evidence type="ECO:0000256" key="12">
    <source>
        <dbReference type="ARBA" id="ARBA00033413"/>
    </source>
</evidence>
<name>A0A1M4YWH3_9BACE</name>
<evidence type="ECO:0000256" key="6">
    <source>
        <dbReference type="ARBA" id="ARBA00022741"/>
    </source>
</evidence>
<dbReference type="EC" id="2.7.6.3" evidence="3"/>
<dbReference type="PANTHER" id="PTHR43071">
    <property type="entry name" value="2-AMINO-4-HYDROXY-6-HYDROXYMETHYLDIHYDROPTERIDINE PYROPHOSPHOKINASE"/>
    <property type="match status" value="1"/>
</dbReference>
<comment type="pathway">
    <text evidence="1">Cofactor biosynthesis; tetrahydrofolate biosynthesis; 2-amino-4-hydroxy-6-hydroxymethyl-7,8-dihydropteridine diphosphate from 7,8-dihydroneopterin triphosphate: step 4/4.</text>
</comment>
<evidence type="ECO:0000256" key="1">
    <source>
        <dbReference type="ARBA" id="ARBA00005051"/>
    </source>
</evidence>
<dbReference type="Pfam" id="PF01288">
    <property type="entry name" value="HPPK"/>
    <property type="match status" value="1"/>
</dbReference>
<dbReference type="CDD" id="cd00483">
    <property type="entry name" value="HPPK"/>
    <property type="match status" value="1"/>
</dbReference>
<dbReference type="EMBL" id="FQTV01000005">
    <property type="protein sequence ID" value="SHF09852.1"/>
    <property type="molecule type" value="Genomic_DNA"/>
</dbReference>